<organism evidence="6">
    <name type="scientific">Platynereis dumerilii</name>
    <name type="common">Dumeril's clam worm</name>
    <dbReference type="NCBI Taxonomy" id="6359"/>
    <lineage>
        <taxon>Eukaryota</taxon>
        <taxon>Metazoa</taxon>
        <taxon>Spiralia</taxon>
        <taxon>Lophotrochozoa</taxon>
        <taxon>Annelida</taxon>
        <taxon>Polychaeta</taxon>
        <taxon>Errantia</taxon>
        <taxon>Phyllodocida</taxon>
        <taxon>Nereididae</taxon>
        <taxon>Platynereis</taxon>
    </lineage>
</organism>
<dbReference type="InterPro" id="IPR047519">
    <property type="entry name" value="FH_FOXQ2-like"/>
</dbReference>
<dbReference type="GO" id="GO:0009653">
    <property type="term" value="P:anatomical structure morphogenesis"/>
    <property type="evidence" value="ECO:0007669"/>
    <property type="project" value="TreeGrafter"/>
</dbReference>
<evidence type="ECO:0000313" key="6">
    <source>
        <dbReference type="EMBL" id="AHI16253.1"/>
    </source>
</evidence>
<dbReference type="EMBL" id="KF844238">
    <property type="protein sequence ID" value="AHI16253.1"/>
    <property type="molecule type" value="mRNA"/>
</dbReference>
<dbReference type="SMART" id="SM00339">
    <property type="entry name" value="FH"/>
    <property type="match status" value="1"/>
</dbReference>
<dbReference type="GO" id="GO:0000978">
    <property type="term" value="F:RNA polymerase II cis-regulatory region sequence-specific DNA binding"/>
    <property type="evidence" value="ECO:0007669"/>
    <property type="project" value="TreeGrafter"/>
</dbReference>
<sequence>RMQNLDSRAVSMASAGGLTGAGGLALPYAGLKVPSAAFAAAAAAAYHPGMSQAAFEFHRAQLYTDYSVRLHLGMRAYPGHGLSPYHPNPHDPLSHPFFAAKYDPRARFVQEEPKPQQSYIGLIAMAILSHKDRKLVLSDIYQWILDNYSYFRTRGPGWRNSIRHNLSLNDCFIKAGRSANGKGHYWAIHPANVDDFKKGDFRRRKAQRRVRKAMGLAVPDDDESPSPPPPTSAETIEWRNKMLAMEAEERMQQEQDKKGSSSDEAGDSKEAVFSPASRLSPRSE</sequence>
<dbReference type="GO" id="GO:0030154">
    <property type="term" value="P:cell differentiation"/>
    <property type="evidence" value="ECO:0007669"/>
    <property type="project" value="TreeGrafter"/>
</dbReference>
<feature type="non-terminal residue" evidence="6">
    <location>
        <position position="1"/>
    </location>
</feature>
<dbReference type="AlphaFoldDB" id="W5XK16"/>
<proteinExistence type="evidence at transcript level"/>
<dbReference type="InterPro" id="IPR050211">
    <property type="entry name" value="FOX_domain-containing"/>
</dbReference>
<dbReference type="SUPFAM" id="SSF46785">
    <property type="entry name" value="Winged helix' DNA-binding domain"/>
    <property type="match status" value="1"/>
</dbReference>
<dbReference type="GO" id="GO:0005634">
    <property type="term" value="C:nucleus"/>
    <property type="evidence" value="ECO:0007669"/>
    <property type="project" value="UniProtKB-SubCell"/>
</dbReference>
<feature type="DNA-binding region" description="Fork-head" evidence="3">
    <location>
        <begin position="114"/>
        <end position="206"/>
    </location>
</feature>
<name>W5XK16_PLADU</name>
<dbReference type="InterPro" id="IPR018122">
    <property type="entry name" value="TF_fork_head_CS_1"/>
</dbReference>
<evidence type="ECO:0000256" key="3">
    <source>
        <dbReference type="PROSITE-ProRule" id="PRU00089"/>
    </source>
</evidence>
<dbReference type="PRINTS" id="PR00053">
    <property type="entry name" value="FORKHEAD"/>
</dbReference>
<dbReference type="PANTHER" id="PTHR11829:SF343">
    <property type="entry name" value="FORK-HEAD DOMAIN-CONTAINING PROTEIN"/>
    <property type="match status" value="1"/>
</dbReference>
<feature type="domain" description="Fork-head" evidence="5">
    <location>
        <begin position="114"/>
        <end position="206"/>
    </location>
</feature>
<evidence type="ECO:0000256" key="4">
    <source>
        <dbReference type="SAM" id="MobiDB-lite"/>
    </source>
</evidence>
<reference evidence="6" key="1">
    <citation type="journal article" date="2014" name="BMC Biol.">
        <title>Larval body patterning and apical organs are conserved in animal evolution.</title>
        <authorList>
            <person name="Marlow H."/>
            <person name="Tosches M.A."/>
            <person name="Tomer R."/>
            <person name="Steinmetz P.R."/>
            <person name="Lauri A."/>
            <person name="Larsson T."/>
            <person name="Arendt D."/>
        </authorList>
    </citation>
    <scope>NUCLEOTIDE SEQUENCE</scope>
</reference>
<dbReference type="Gene3D" id="1.10.10.10">
    <property type="entry name" value="Winged helix-like DNA-binding domain superfamily/Winged helix DNA-binding domain"/>
    <property type="match status" value="1"/>
</dbReference>
<evidence type="ECO:0000259" key="5">
    <source>
        <dbReference type="PROSITE" id="PS50039"/>
    </source>
</evidence>
<dbReference type="InterPro" id="IPR030456">
    <property type="entry name" value="TF_fork_head_CS_2"/>
</dbReference>
<keyword evidence="1 3" id="KW-0238">DNA-binding</keyword>
<evidence type="ECO:0000256" key="1">
    <source>
        <dbReference type="ARBA" id="ARBA00023125"/>
    </source>
</evidence>
<dbReference type="CDD" id="cd20035">
    <property type="entry name" value="FH_FOXQ2-like"/>
    <property type="match status" value="1"/>
</dbReference>
<keyword evidence="2 3" id="KW-0539">Nucleus</keyword>
<dbReference type="InterPro" id="IPR001766">
    <property type="entry name" value="Fork_head_dom"/>
</dbReference>
<feature type="region of interest" description="Disordered" evidence="4">
    <location>
        <begin position="208"/>
        <end position="284"/>
    </location>
</feature>
<feature type="non-terminal residue" evidence="6">
    <location>
        <position position="284"/>
    </location>
</feature>
<dbReference type="InterPro" id="IPR036390">
    <property type="entry name" value="WH_DNA-bd_sf"/>
</dbReference>
<dbReference type="Pfam" id="PF00250">
    <property type="entry name" value="Forkhead"/>
    <property type="match status" value="1"/>
</dbReference>
<dbReference type="PROSITE" id="PS00658">
    <property type="entry name" value="FORK_HEAD_2"/>
    <property type="match status" value="1"/>
</dbReference>
<evidence type="ECO:0000256" key="2">
    <source>
        <dbReference type="ARBA" id="ARBA00023242"/>
    </source>
</evidence>
<accession>W5XK16</accession>
<dbReference type="InterPro" id="IPR036388">
    <property type="entry name" value="WH-like_DNA-bd_sf"/>
</dbReference>
<dbReference type="PROSITE" id="PS00657">
    <property type="entry name" value="FORK_HEAD_1"/>
    <property type="match status" value="1"/>
</dbReference>
<dbReference type="PANTHER" id="PTHR11829">
    <property type="entry name" value="FORKHEAD BOX PROTEIN"/>
    <property type="match status" value="1"/>
</dbReference>
<dbReference type="GO" id="GO:0000981">
    <property type="term" value="F:DNA-binding transcription factor activity, RNA polymerase II-specific"/>
    <property type="evidence" value="ECO:0007669"/>
    <property type="project" value="TreeGrafter"/>
</dbReference>
<dbReference type="FunFam" id="1.10.10.10:FF:000352">
    <property type="entry name" value="Forkhead box Q2"/>
    <property type="match status" value="1"/>
</dbReference>
<feature type="compositionally biased region" description="Basic and acidic residues" evidence="4">
    <location>
        <begin position="247"/>
        <end position="270"/>
    </location>
</feature>
<dbReference type="PROSITE" id="PS50039">
    <property type="entry name" value="FORK_HEAD_3"/>
    <property type="match status" value="1"/>
</dbReference>
<protein>
    <submittedName>
        <fullName evidence="6">Foxq2</fullName>
    </submittedName>
</protein>
<comment type="subcellular location">
    <subcellularLocation>
        <location evidence="3">Nucleus</location>
    </subcellularLocation>
</comment>